<evidence type="ECO:0000313" key="1">
    <source>
        <dbReference type="EMBL" id="XDJ14929.1"/>
    </source>
</evidence>
<sequence length="220" mass="25557">MKGQKQGDTTLEFYQALYQFFGENAGKPIPRSREFSCPEMTVYVRATPRLNHETRKFERAMVIARVDVQPALRGKKYFRDFMNHMAAQAYAHDYQAIYVDQVHSEVLLECLPRYGFIRQTGTDPCEHNFRKSVHIDLTPEVPETPAPEQVEEHLYMIRENRTMQYVAYVAKHEIGVTPEGRKAMHFRSEEIANHQALVLTRQSVEHNVYQVIISQTAALP</sequence>
<accession>A0AB39CDK9</accession>
<protein>
    <recommendedName>
        <fullName evidence="2">N-acetyltransferase domain-containing protein</fullName>
    </recommendedName>
</protein>
<reference evidence="1" key="1">
    <citation type="submission" date="2024-07" db="EMBL/GenBank/DDBJ databases">
        <authorList>
            <person name="Bringhurst R.M."/>
            <person name="Homer T.E."/>
        </authorList>
    </citation>
    <scope>NUCLEOTIDE SEQUENCE</scope>
</reference>
<proteinExistence type="predicted"/>
<name>A0AB39CDK9_9VIRU</name>
<dbReference type="SUPFAM" id="SSF55729">
    <property type="entry name" value="Acyl-CoA N-acyltransferases (Nat)"/>
    <property type="match status" value="1"/>
</dbReference>
<dbReference type="EMBL" id="PQ015379">
    <property type="protein sequence ID" value="XDJ14929.1"/>
    <property type="molecule type" value="Genomic_DNA"/>
</dbReference>
<organism evidence="1">
    <name type="scientific">Pseudomonas phage HRDY3</name>
    <dbReference type="NCBI Taxonomy" id="3236930"/>
    <lineage>
        <taxon>Viruses</taxon>
    </lineage>
</organism>
<evidence type="ECO:0008006" key="2">
    <source>
        <dbReference type="Google" id="ProtNLM"/>
    </source>
</evidence>
<dbReference type="InterPro" id="IPR016181">
    <property type="entry name" value="Acyl_CoA_acyltransferase"/>
</dbReference>